<name>A0ABW1FH64_9ACTN</name>
<comment type="caution">
    <text evidence="1">The sequence shown here is derived from an EMBL/GenBank/DDBJ whole genome shotgun (WGS) entry which is preliminary data.</text>
</comment>
<organism evidence="1 2">
    <name type="scientific">Streptomyces ramulosus</name>
    <dbReference type="NCBI Taxonomy" id="47762"/>
    <lineage>
        <taxon>Bacteria</taxon>
        <taxon>Bacillati</taxon>
        <taxon>Actinomycetota</taxon>
        <taxon>Actinomycetes</taxon>
        <taxon>Kitasatosporales</taxon>
        <taxon>Streptomycetaceae</taxon>
        <taxon>Streptomyces</taxon>
    </lineage>
</organism>
<dbReference type="RefSeq" id="WP_386459615.1">
    <property type="nucleotide sequence ID" value="NZ_JBHSPW010000004.1"/>
</dbReference>
<evidence type="ECO:0000313" key="1">
    <source>
        <dbReference type="EMBL" id="MFC5893595.1"/>
    </source>
</evidence>
<evidence type="ECO:0000313" key="2">
    <source>
        <dbReference type="Proteomes" id="UP001596241"/>
    </source>
</evidence>
<dbReference type="Proteomes" id="UP001596241">
    <property type="component" value="Unassembled WGS sequence"/>
</dbReference>
<dbReference type="EMBL" id="JBHSPW010000004">
    <property type="protein sequence ID" value="MFC5893595.1"/>
    <property type="molecule type" value="Genomic_DNA"/>
</dbReference>
<proteinExistence type="predicted"/>
<keyword evidence="2" id="KW-1185">Reference proteome</keyword>
<sequence>MAAERPSLPGDVAATIEALLPPGTPAREELLRQLPHTVVSRRCGCGCATVDLLVDRSAVPGAALREEDAPVAASATFHVPGTPEGAGVLLFAADGYLSCLEVYSVSDVPVRTWPDPRTLTLDSDHVPHGE</sequence>
<protein>
    <submittedName>
        <fullName evidence="1">Uncharacterized protein</fullName>
    </submittedName>
</protein>
<accession>A0ABW1FH64</accession>
<gene>
    <name evidence="1" type="ORF">ACFP3M_12275</name>
</gene>
<reference evidence="2" key="1">
    <citation type="journal article" date="2019" name="Int. J. Syst. Evol. Microbiol.">
        <title>The Global Catalogue of Microorganisms (GCM) 10K type strain sequencing project: providing services to taxonomists for standard genome sequencing and annotation.</title>
        <authorList>
            <consortium name="The Broad Institute Genomics Platform"/>
            <consortium name="The Broad Institute Genome Sequencing Center for Infectious Disease"/>
            <person name="Wu L."/>
            <person name="Ma J."/>
        </authorList>
    </citation>
    <scope>NUCLEOTIDE SEQUENCE [LARGE SCALE GENOMIC DNA]</scope>
    <source>
        <strain evidence="2">CGMCC 1.15809</strain>
    </source>
</reference>